<protein>
    <submittedName>
        <fullName evidence="1">Uncharacterized protein</fullName>
    </submittedName>
</protein>
<proteinExistence type="predicted"/>
<sequence>MMTKKGKKKLLMVNRCAKRMTTCLSFAQTTQKEKIKKSIYIWGYMVTRVENRLTRIQLGIIRTMIKA</sequence>
<dbReference type="AlphaFoldDB" id="A0A2P2Q3A6"/>
<name>A0A2P2Q3A6_RHIMU</name>
<reference evidence="1" key="1">
    <citation type="submission" date="2018-02" db="EMBL/GenBank/DDBJ databases">
        <title>Rhizophora mucronata_Transcriptome.</title>
        <authorList>
            <person name="Meera S.P."/>
            <person name="Sreeshan A."/>
            <person name="Augustine A."/>
        </authorList>
    </citation>
    <scope>NUCLEOTIDE SEQUENCE</scope>
    <source>
        <tissue evidence="1">Leaf</tissue>
    </source>
</reference>
<evidence type="ECO:0000313" key="1">
    <source>
        <dbReference type="EMBL" id="MBX61424.1"/>
    </source>
</evidence>
<organism evidence="1">
    <name type="scientific">Rhizophora mucronata</name>
    <name type="common">Asiatic mangrove</name>
    <dbReference type="NCBI Taxonomy" id="61149"/>
    <lineage>
        <taxon>Eukaryota</taxon>
        <taxon>Viridiplantae</taxon>
        <taxon>Streptophyta</taxon>
        <taxon>Embryophyta</taxon>
        <taxon>Tracheophyta</taxon>
        <taxon>Spermatophyta</taxon>
        <taxon>Magnoliopsida</taxon>
        <taxon>eudicotyledons</taxon>
        <taxon>Gunneridae</taxon>
        <taxon>Pentapetalae</taxon>
        <taxon>rosids</taxon>
        <taxon>fabids</taxon>
        <taxon>Malpighiales</taxon>
        <taxon>Rhizophoraceae</taxon>
        <taxon>Rhizophora</taxon>
    </lineage>
</organism>
<accession>A0A2P2Q3A6</accession>
<dbReference type="EMBL" id="GGEC01080940">
    <property type="protein sequence ID" value="MBX61424.1"/>
    <property type="molecule type" value="Transcribed_RNA"/>
</dbReference>